<dbReference type="eggNOG" id="KOG1245">
    <property type="taxonomic scope" value="Eukaryota"/>
</dbReference>
<dbReference type="GO" id="GO:0006487">
    <property type="term" value="P:protein N-linked glycosylation"/>
    <property type="evidence" value="ECO:0007669"/>
    <property type="project" value="TreeGrafter"/>
</dbReference>
<feature type="transmembrane region" description="Helical" evidence="21">
    <location>
        <begin position="477"/>
        <end position="499"/>
    </location>
</feature>
<evidence type="ECO:0000256" key="8">
    <source>
        <dbReference type="ARBA" id="ARBA00022679"/>
    </source>
</evidence>
<evidence type="ECO:0000256" key="10">
    <source>
        <dbReference type="ARBA" id="ARBA00022824"/>
    </source>
</evidence>
<evidence type="ECO:0000256" key="15">
    <source>
        <dbReference type="ARBA" id="ARBA00030736"/>
    </source>
</evidence>
<feature type="transmembrane region" description="Helical" evidence="21">
    <location>
        <begin position="384"/>
        <end position="400"/>
    </location>
</feature>
<accession>C1H737</accession>
<reference evidence="24 25" key="1">
    <citation type="journal article" date="2011" name="PLoS Genet.">
        <title>Comparative genomic analysis of human fungal pathogens causing paracoccidioidomycosis.</title>
        <authorList>
            <person name="Desjardins C.A."/>
            <person name="Champion M.D."/>
            <person name="Holder J.W."/>
            <person name="Muszewska A."/>
            <person name="Goldberg J."/>
            <person name="Bailao A.M."/>
            <person name="Brigido M.M."/>
            <person name="Ferreira M.E."/>
            <person name="Garcia A.M."/>
            <person name="Grynberg M."/>
            <person name="Gujja S."/>
            <person name="Heiman D.I."/>
            <person name="Henn M.R."/>
            <person name="Kodira C.D."/>
            <person name="Leon-Narvaez H."/>
            <person name="Longo L.V."/>
            <person name="Ma L.J."/>
            <person name="Malavazi I."/>
            <person name="Matsuo A.L."/>
            <person name="Morais F.V."/>
            <person name="Pereira M."/>
            <person name="Rodriguez-Brito S."/>
            <person name="Sakthikumar S."/>
            <person name="Salem-Izacc S.M."/>
            <person name="Sykes S.M."/>
            <person name="Teixeira M.M."/>
            <person name="Vallejo M.C."/>
            <person name="Walter M.E."/>
            <person name="Yandava C."/>
            <person name="Young S."/>
            <person name="Zeng Q."/>
            <person name="Zucker J."/>
            <person name="Felipe M.S."/>
            <person name="Goldman G.H."/>
            <person name="Haas B.J."/>
            <person name="McEwen J.G."/>
            <person name="Nino-Vega G."/>
            <person name="Puccia R."/>
            <person name="San-Blas G."/>
            <person name="Soares C.M."/>
            <person name="Birren B.W."/>
            <person name="Cuomo C.A."/>
        </authorList>
    </citation>
    <scope>NUCLEOTIDE SEQUENCE [LARGE SCALE GENOMIC DNA]</scope>
    <source>
        <strain evidence="25">ATCC MYA-826 / Pb01</strain>
    </source>
</reference>
<evidence type="ECO:0000256" key="20">
    <source>
        <dbReference type="SAM" id="MobiDB-lite"/>
    </source>
</evidence>
<evidence type="ECO:0000259" key="23">
    <source>
        <dbReference type="PROSITE" id="PS51136"/>
    </source>
</evidence>
<keyword evidence="8" id="KW-0808">Transferase</keyword>
<feature type="region of interest" description="Disordered" evidence="20">
    <location>
        <begin position="1123"/>
        <end position="1195"/>
    </location>
</feature>
<feature type="domain" description="WAC" evidence="23">
    <location>
        <begin position="690"/>
        <end position="797"/>
    </location>
</feature>
<evidence type="ECO:0000256" key="21">
    <source>
        <dbReference type="SAM" id="Phobius"/>
    </source>
</evidence>
<dbReference type="PANTHER" id="PTHR12413:SF2">
    <property type="entry name" value="DOLICHYL PYROPHOSPHATE GLC1MAN9GLCNAC2 ALPHA-1,3-GLUCOSYLTRANSFERASE-RELATED"/>
    <property type="match status" value="1"/>
</dbReference>
<feature type="transmembrane region" description="Helical" evidence="21">
    <location>
        <begin position="406"/>
        <end position="424"/>
    </location>
</feature>
<keyword evidence="10" id="KW-0256">Endoplasmic reticulum</keyword>
<evidence type="ECO:0000256" key="3">
    <source>
        <dbReference type="ARBA" id="ARBA00004922"/>
    </source>
</evidence>
<dbReference type="InterPro" id="IPR013136">
    <property type="entry name" value="WSTF_Acf1_Cbp146"/>
</dbReference>
<dbReference type="STRING" id="502779.C1H737"/>
<evidence type="ECO:0000256" key="16">
    <source>
        <dbReference type="ARBA" id="ARBA00032231"/>
    </source>
</evidence>
<gene>
    <name evidence="24" type="ORF">PAAG_06578</name>
</gene>
<evidence type="ECO:0000313" key="24">
    <source>
        <dbReference type="EMBL" id="EEH35531.2"/>
    </source>
</evidence>
<keyword evidence="25" id="KW-1185">Reference proteome</keyword>
<protein>
    <recommendedName>
        <fullName evidence="6">Dolichyl pyrophosphate Glc1Man9GlcNAc2 alpha-1,3-glucosyltransferase</fullName>
        <ecNumber evidence="5">2.4.1.265</ecNumber>
    </recommendedName>
    <alternativeName>
        <fullName evidence="15">Asparagine-linked glycosylation protein 8</fullName>
    </alternativeName>
    <alternativeName>
        <fullName evidence="14">Dol-P-Glc:Glc(1)Man(9)GlcNAc(2)-PP-dolichyl alpha-1,3-glucosyltransferase</fullName>
    </alternativeName>
    <alternativeName>
        <fullName evidence="16">Dolichyl-P-Glc:Glc1Man9GlcNAc2-PP-dolichyl glucosyltransferase</fullName>
    </alternativeName>
</protein>
<comment type="subcellular location">
    <subcellularLocation>
        <location evidence="2">Endoplasmic reticulum membrane</location>
        <topology evidence="2">Multi-pass membrane protein</topology>
    </subcellularLocation>
    <subcellularLocation>
        <location evidence="1 19">Nucleus</location>
    </subcellularLocation>
</comment>
<evidence type="ECO:0000259" key="22">
    <source>
        <dbReference type="PROSITE" id="PS50827"/>
    </source>
</evidence>
<keyword evidence="9 21" id="KW-0812">Transmembrane</keyword>
<evidence type="ECO:0000256" key="6">
    <source>
        <dbReference type="ARBA" id="ARBA00013612"/>
    </source>
</evidence>
<evidence type="ECO:0000256" key="2">
    <source>
        <dbReference type="ARBA" id="ARBA00004477"/>
    </source>
</evidence>
<dbReference type="InterPro" id="IPR004856">
    <property type="entry name" value="Glyco_trans_ALG6/ALG8"/>
</dbReference>
<feature type="transmembrane region" description="Helical" evidence="21">
    <location>
        <begin position="328"/>
        <end position="349"/>
    </location>
</feature>
<feature type="transmembrane region" description="Helical" evidence="21">
    <location>
        <begin position="180"/>
        <end position="202"/>
    </location>
</feature>
<dbReference type="Pfam" id="PF02791">
    <property type="entry name" value="DDT"/>
    <property type="match status" value="1"/>
</dbReference>
<dbReference type="OMA" id="DWIEICK"/>
<dbReference type="UniPathway" id="UPA00378"/>
<keyword evidence="7" id="KW-0328">Glycosyltransferase</keyword>
<comment type="catalytic activity">
    <reaction evidence="18">
        <text>an alpha-D-Glc-(1-&gt;3)-alpha-D-Man-(1-&gt;2)-alpha-D-Man-(1-&gt;2)-alpha-D-Man-(1-&gt;3)-[alpha-D-Man-(1-&gt;2)-alpha-D-Man-(1-&gt;3)-[alpha-D-Man-(1-&gt;2)-alpha-D-Man-(1-&gt;6)]-alpha-D-Man-(1-&gt;6)]-beta-D-Man-(1-&gt;4)-beta-D-GlcNAc-(1-&gt;4)-alpha-D-GlcNAc-diphospho-di-trans,poly-cis-dolichol + a di-trans,poly-cis-dolichyl beta-D-glucosyl phosphate = an alpha-D-Glc-(1-&gt;3)-alpha-D-Glc-(1-&gt;3)-alpha-D-Man-(1-&gt;2)-alpha-D-Man-(1-&gt;2)-alpha-D-Man-(1-&gt;3)-[alpha-D-Man-(1-&gt;2)-alpha-D-Man-(1-&gt;3)-[alpha-D-Man-(1-&gt;2)-alpha-D-Man-(1-&gt;6)]-alpha-D-Man-(1-&gt;6)]-beta-D-Man-(1-&gt;4)-beta-D-GlcNAc-(1-&gt;4)-alpha-D-GlcNAc-diphospho-di-trans,poly-cis-dolichol + a di-trans,poly-cis-dolichyl phosphate + H(+)</text>
        <dbReference type="Rhea" id="RHEA:31307"/>
        <dbReference type="Rhea" id="RHEA-COMP:19498"/>
        <dbReference type="Rhea" id="RHEA-COMP:19502"/>
        <dbReference type="Rhea" id="RHEA-COMP:19521"/>
        <dbReference type="Rhea" id="RHEA-COMP:19522"/>
        <dbReference type="ChEBI" id="CHEBI:15378"/>
        <dbReference type="ChEBI" id="CHEBI:57525"/>
        <dbReference type="ChEBI" id="CHEBI:57683"/>
        <dbReference type="ChEBI" id="CHEBI:132521"/>
        <dbReference type="ChEBI" id="CHEBI:132522"/>
        <dbReference type="EC" id="2.4.1.265"/>
    </reaction>
    <physiologicalReaction direction="left-to-right" evidence="18">
        <dbReference type="Rhea" id="RHEA:31308"/>
    </physiologicalReaction>
</comment>
<dbReference type="Pfam" id="PF03155">
    <property type="entry name" value="Alg6_Alg8"/>
    <property type="match status" value="1"/>
</dbReference>
<feature type="transmembrane region" description="Helical" evidence="21">
    <location>
        <begin position="355"/>
        <end position="372"/>
    </location>
</feature>
<evidence type="ECO:0000256" key="13">
    <source>
        <dbReference type="ARBA" id="ARBA00023242"/>
    </source>
</evidence>
<feature type="transmembrane region" description="Helical" evidence="21">
    <location>
        <begin position="98"/>
        <end position="116"/>
    </location>
</feature>
<evidence type="ECO:0000256" key="14">
    <source>
        <dbReference type="ARBA" id="ARBA00030620"/>
    </source>
</evidence>
<dbReference type="OrthoDB" id="1689333at2759"/>
<dbReference type="KEGG" id="pbl:PAAG_06578"/>
<evidence type="ECO:0000256" key="9">
    <source>
        <dbReference type="ARBA" id="ARBA00022692"/>
    </source>
</evidence>
<feature type="compositionally biased region" description="Low complexity" evidence="20">
    <location>
        <begin position="612"/>
        <end position="638"/>
    </location>
</feature>
<comment type="function">
    <text evidence="17">Dolichyl pyrophosphate Glc1Man9GlcNAc2 alpha-1,3-glucosyltransferase that operates in the biosynthetic pathway of dolichol-linked oligosaccharides, the glycan precursors employed in protein asparagine (N)-glycosylation. The assembly of dolichol-linked oligosaccharides begins on the cytosolic side of the endoplasmic reticulum membrane and finishes in its lumen. The sequential addition of sugars to dolichol pyrophosphate produces dolichol-linked oligosaccharides containing fourteen sugars, including two GlcNAcs, nine mannoses and three glucoses. Once assembled, the oligosaccharide is transferred from the lipid to nascent proteins by oligosaccharyltransferases. In the lumen of the endoplasmic reticulum, adds the second glucose residue from dolichyl phosphate glucose (Dol-P-Glc) onto the lipid-linked oligosaccharide intermediate Glc(1)Man(9)GlcNAc(2)-PP-Dol to produce Glc(2)Man(9)GlcNAc(2)-PP-Dol.</text>
</comment>
<dbReference type="VEuPathDB" id="FungiDB:PAAG_06578"/>
<dbReference type="Pfam" id="PF10537">
    <property type="entry name" value="WAC_Acf1_DNA_bd"/>
    <property type="match status" value="1"/>
</dbReference>
<comment type="similarity">
    <text evidence="4">Belongs to the ALG6/ALG8 glucosyltransferase family.</text>
</comment>
<keyword evidence="13 19" id="KW-0539">Nucleus</keyword>
<evidence type="ECO:0000256" key="12">
    <source>
        <dbReference type="ARBA" id="ARBA00023136"/>
    </source>
</evidence>
<feature type="transmembrane region" description="Helical" evidence="21">
    <location>
        <begin position="151"/>
        <end position="168"/>
    </location>
</feature>
<organism evidence="24 25">
    <name type="scientific">Paracoccidioides lutzii (strain ATCC MYA-826 / Pb01)</name>
    <name type="common">Paracoccidioides brasiliensis</name>
    <dbReference type="NCBI Taxonomy" id="502779"/>
    <lineage>
        <taxon>Eukaryota</taxon>
        <taxon>Fungi</taxon>
        <taxon>Dikarya</taxon>
        <taxon>Ascomycota</taxon>
        <taxon>Pezizomycotina</taxon>
        <taxon>Eurotiomycetes</taxon>
        <taxon>Eurotiomycetidae</taxon>
        <taxon>Onygenales</taxon>
        <taxon>Ajellomycetaceae</taxon>
        <taxon>Paracoccidioides</taxon>
    </lineage>
</organism>
<dbReference type="PANTHER" id="PTHR12413">
    <property type="entry name" value="DOLICHYL GLYCOSYLTRANSFERASE"/>
    <property type="match status" value="1"/>
</dbReference>
<dbReference type="GO" id="GO:0042283">
    <property type="term" value="F:dolichyl pyrophosphate Glc1Man9GlcNAc2 alpha-1,3-glucosyltransferase activity"/>
    <property type="evidence" value="ECO:0007669"/>
    <property type="project" value="UniProtKB-EC"/>
</dbReference>
<evidence type="ECO:0000256" key="18">
    <source>
        <dbReference type="ARBA" id="ARBA00047346"/>
    </source>
</evidence>
<sequence length="1195" mass="135455">MADLYPSLAQCAIVATALKILIFPAYKSTDFEVHRNWLAITHSLPVDKWYYEDTSEWTLDYPPFFGWLEWLLSKVAVHIDPEMLKLDNLNYASWQTVYFQRFSVISLELALVFALYRYVQSVSPPGKKLAHTAALSILLSPGLLIIDHIHFQYNGFLYGILILSLVLARNQSTLLYSGILFAILLCLKHIYLYLSLAYFVYLLRAFCLHPKGSVFRPRWGNVVKLGAGVVLVFTVAFGPFAYWGQLGQLKERLFPFSRGLCHAYWAPNVWAMYSFLDRVLILVDSSALGSVNKGGWWGTTSFAVLPEVTKEHTFALTFFFQLLPLTKLWLHPFWPTFLGSVTLCGFSSFLFGWHVHEKAILLVLIPFSFLALRDRRYFGAFRPLAVAGHVSLFPLLFTAAEAPIKITYTIFWLVLFMFAFERLAPVPVRPRVFLLDRFAMLYDSVAIPLVVYCSIVHGWVFGRGRYEFLPLMFTSSYAALGVLGSWVGFMVVYFTDLLVKNKYKRLPLKGAANSAQNEGKYGGWLFRGVLPLSAVSRIPPPFSSGPPPPPYLSWACRHVRVLLGSALPDDLHPHPFLPTPTQPSPLTELTPPLIRTLPSRTPTSCGSLTCRNFSPSPTTTTTTDNSTTNYRPTTSLRLLPPPPPSTTLSVFLSRSVPFSDSRRVLPSPQVLFKRKPVQYLPRPTIEDDREEVWVIPETNEVFTMYEQFLHRMNFYKQRRFICEITGHSSLTFFEALRSEADGSREVNSAFPEPLKEPVLRKVQFSTISRIDSLVDQVFEDFKQDFYPGERVTVLLTNGSRLQGIVREKARFPELVNEDGTIERRASSRYLVKLVNRHNEEALLDDEHLVRDRKIFTKQMLRSFIKNTVTRESWTGAPWLVKPHIAEEYRIDTEIPKHLQYGNKIGGKKANVAVDKEEDESLFGFFYSKQRWPNLKPAVKGQKTKITVRDLAKAREDQYLEYQRALNENPSFAVPGHVGPGGVWQMPEGDANLYANVSVVVQNGVAPPPPPPSIKYPIEDLEIPPSRDAKPRPPLKFLTDEQQGKPWMEDGLLIGSIKMESVGPMLETWNTLNVYCEVLQLDSFTFDDFVEAIMFSSNDVTCELFVEIHCAVLKTLVSGEKDQDGAIQISLPPLPDEESEEEESGEDDEGENEEPEPEREPTPPRRTTRSSFAKAEAGKSEAAATTAGIAESFEYS</sequence>
<comment type="pathway">
    <text evidence="3">Protein modification; protein glycosylation.</text>
</comment>
<dbReference type="PROSITE" id="PS51136">
    <property type="entry name" value="WAC"/>
    <property type="match status" value="1"/>
</dbReference>
<dbReference type="GO" id="GO:0005634">
    <property type="term" value="C:nucleus"/>
    <property type="evidence" value="ECO:0007669"/>
    <property type="project" value="UniProtKB-SubCell"/>
</dbReference>
<dbReference type="Proteomes" id="UP000002059">
    <property type="component" value="Partially assembled WGS sequence"/>
</dbReference>
<evidence type="ECO:0000256" key="19">
    <source>
        <dbReference type="PROSITE-ProRule" id="PRU00475"/>
    </source>
</evidence>
<feature type="transmembrane region" description="Helical" evidence="21">
    <location>
        <begin position="445"/>
        <end position="462"/>
    </location>
</feature>
<dbReference type="PROSITE" id="PS50827">
    <property type="entry name" value="DDT"/>
    <property type="match status" value="1"/>
</dbReference>
<keyword evidence="11 21" id="KW-1133">Transmembrane helix</keyword>
<feature type="transmembrane region" description="Helical" evidence="21">
    <location>
        <begin position="128"/>
        <end position="145"/>
    </location>
</feature>
<dbReference type="RefSeq" id="XP_015700155.1">
    <property type="nucleotide sequence ID" value="XM_015845929.1"/>
</dbReference>
<dbReference type="InterPro" id="IPR018501">
    <property type="entry name" value="DDT_dom"/>
</dbReference>
<dbReference type="EC" id="2.4.1.265" evidence="5"/>
<feature type="transmembrane region" description="Helical" evidence="21">
    <location>
        <begin position="7"/>
        <end position="26"/>
    </location>
</feature>
<proteinExistence type="inferred from homology"/>
<evidence type="ECO:0000256" key="7">
    <source>
        <dbReference type="ARBA" id="ARBA00022676"/>
    </source>
</evidence>
<name>C1H737_PARBA</name>
<dbReference type="GO" id="GO:0005789">
    <property type="term" value="C:endoplasmic reticulum membrane"/>
    <property type="evidence" value="ECO:0007669"/>
    <property type="project" value="UniProtKB-SubCell"/>
</dbReference>
<dbReference type="EMBL" id="KN294010">
    <property type="protein sequence ID" value="EEH35531.2"/>
    <property type="molecule type" value="Genomic_DNA"/>
</dbReference>
<evidence type="ECO:0000256" key="1">
    <source>
        <dbReference type="ARBA" id="ARBA00004123"/>
    </source>
</evidence>
<keyword evidence="12 21" id="KW-0472">Membrane</keyword>
<evidence type="ECO:0000256" key="17">
    <source>
        <dbReference type="ARBA" id="ARBA00044725"/>
    </source>
</evidence>
<feature type="region of interest" description="Disordered" evidence="20">
    <location>
        <begin position="610"/>
        <end position="639"/>
    </location>
</feature>
<feature type="transmembrane region" description="Helical" evidence="21">
    <location>
        <begin position="222"/>
        <end position="243"/>
    </location>
</feature>
<feature type="domain" description="DDT" evidence="22">
    <location>
        <begin position="1058"/>
        <end position="1121"/>
    </location>
</feature>
<dbReference type="AlphaFoldDB" id="C1H737"/>
<evidence type="ECO:0000256" key="11">
    <source>
        <dbReference type="ARBA" id="ARBA00022989"/>
    </source>
</evidence>
<evidence type="ECO:0000256" key="5">
    <source>
        <dbReference type="ARBA" id="ARBA00011938"/>
    </source>
</evidence>
<dbReference type="HOGENOM" id="CLU_271379_0_0_1"/>
<feature type="compositionally biased region" description="Acidic residues" evidence="20">
    <location>
        <begin position="1134"/>
        <end position="1156"/>
    </location>
</feature>
<evidence type="ECO:0000256" key="4">
    <source>
        <dbReference type="ARBA" id="ARBA00008715"/>
    </source>
</evidence>
<dbReference type="GeneID" id="9094630"/>
<evidence type="ECO:0000313" key="25">
    <source>
        <dbReference type="Proteomes" id="UP000002059"/>
    </source>
</evidence>